<proteinExistence type="predicted"/>
<evidence type="ECO:0000313" key="2">
    <source>
        <dbReference type="Proteomes" id="UP000190626"/>
    </source>
</evidence>
<name>A0A1V4HTE5_9BACL</name>
<evidence type="ECO:0000313" key="1">
    <source>
        <dbReference type="EMBL" id="OPH61845.1"/>
    </source>
</evidence>
<dbReference type="AlphaFoldDB" id="A0A1V4HTE5"/>
<organism evidence="1 2">
    <name type="scientific">Paenibacillus ferrarius</name>
    <dbReference type="NCBI Taxonomy" id="1469647"/>
    <lineage>
        <taxon>Bacteria</taxon>
        <taxon>Bacillati</taxon>
        <taxon>Bacillota</taxon>
        <taxon>Bacilli</taxon>
        <taxon>Bacillales</taxon>
        <taxon>Paenibacillaceae</taxon>
        <taxon>Paenibacillus</taxon>
    </lineage>
</organism>
<gene>
    <name evidence="1" type="ORF">BC351_00975</name>
</gene>
<comment type="caution">
    <text evidence="1">The sequence shown here is derived from an EMBL/GenBank/DDBJ whole genome shotgun (WGS) entry which is preliminary data.</text>
</comment>
<accession>A0A1V4HTE5</accession>
<dbReference type="EMBL" id="MBTG01000001">
    <property type="protein sequence ID" value="OPH61845.1"/>
    <property type="molecule type" value="Genomic_DNA"/>
</dbReference>
<dbReference type="RefSeq" id="WP_079408845.1">
    <property type="nucleotide sequence ID" value="NZ_MBTG01000001.1"/>
</dbReference>
<sequence length="67" mass="7967">MELDNRQKYSLLQAVNDKLFILGWKISDYEKLPESKGLNIVLRDVRNEIDDLKYVKAELEKDVYRHG</sequence>
<reference evidence="2" key="1">
    <citation type="submission" date="2016-07" db="EMBL/GenBank/DDBJ databases">
        <authorList>
            <person name="Florea S."/>
            <person name="Webb J.S."/>
            <person name="Jaromczyk J."/>
            <person name="Schardl C.L."/>
        </authorList>
    </citation>
    <scope>NUCLEOTIDE SEQUENCE [LARGE SCALE GENOMIC DNA]</scope>
    <source>
        <strain evidence="2">CY1</strain>
    </source>
</reference>
<dbReference type="STRING" id="1469647.BC351_00975"/>
<protein>
    <submittedName>
        <fullName evidence="1">Uncharacterized protein</fullName>
    </submittedName>
</protein>
<keyword evidence="2" id="KW-1185">Reference proteome</keyword>
<dbReference type="Proteomes" id="UP000190626">
    <property type="component" value="Unassembled WGS sequence"/>
</dbReference>